<dbReference type="Pfam" id="PF07331">
    <property type="entry name" value="TctB"/>
    <property type="match status" value="1"/>
</dbReference>
<reference evidence="3 4" key="1">
    <citation type="journal article" date="2015" name="Stand. Genomic Sci.">
        <title>Genomic Encyclopedia of Bacterial and Archaeal Type Strains, Phase III: the genomes of soil and plant-associated and newly described type strains.</title>
        <authorList>
            <person name="Whitman W.B."/>
            <person name="Woyke T."/>
            <person name="Klenk H.P."/>
            <person name="Zhou Y."/>
            <person name="Lilburn T.G."/>
            <person name="Beck B.J."/>
            <person name="De Vos P."/>
            <person name="Vandamme P."/>
            <person name="Eisen J.A."/>
            <person name="Garrity G."/>
            <person name="Hugenholtz P."/>
            <person name="Kyrpides N.C."/>
        </authorList>
    </citation>
    <scope>NUCLEOTIDE SEQUENCE [LARGE SCALE GENOMIC DNA]</scope>
    <source>
        <strain evidence="3 4">CGMCC 1.10115</strain>
    </source>
</reference>
<sequence>MTKDRSLALAVGIFIVIMYVESMQIAEKSSWQVYGSAFYPRILLAIMGALAVLLFINSFRNKKPSTSEKNIKDLKSFWTEYNKIIFLFIAFFVYVFILPIAGFIIATALYLFISQAILMGVKRKKKLLLNVSVTVITTMSVFVIFNYGLNVWLP</sequence>
<accession>A0A562K3M8</accession>
<dbReference type="RefSeq" id="WP_144540684.1">
    <property type="nucleotide sequence ID" value="NZ_CBCSDC010000004.1"/>
</dbReference>
<dbReference type="InterPro" id="IPR009936">
    <property type="entry name" value="DUF1468"/>
</dbReference>
<dbReference type="AlphaFoldDB" id="A0A562K3M8"/>
<evidence type="ECO:0000313" key="4">
    <source>
        <dbReference type="Proteomes" id="UP000318667"/>
    </source>
</evidence>
<organism evidence="3 4">
    <name type="scientific">Cytobacillus oceanisediminis</name>
    <dbReference type="NCBI Taxonomy" id="665099"/>
    <lineage>
        <taxon>Bacteria</taxon>
        <taxon>Bacillati</taxon>
        <taxon>Bacillota</taxon>
        <taxon>Bacilli</taxon>
        <taxon>Bacillales</taxon>
        <taxon>Bacillaceae</taxon>
        <taxon>Cytobacillus</taxon>
    </lineage>
</organism>
<dbReference type="Proteomes" id="UP000318667">
    <property type="component" value="Unassembled WGS sequence"/>
</dbReference>
<feature type="domain" description="DUF1468" evidence="2">
    <location>
        <begin position="12"/>
        <end position="154"/>
    </location>
</feature>
<dbReference type="EMBL" id="VLKI01000002">
    <property type="protein sequence ID" value="TWH89834.1"/>
    <property type="molecule type" value="Genomic_DNA"/>
</dbReference>
<feature type="transmembrane region" description="Helical" evidence="1">
    <location>
        <begin position="80"/>
        <end position="97"/>
    </location>
</feature>
<evidence type="ECO:0000256" key="1">
    <source>
        <dbReference type="SAM" id="Phobius"/>
    </source>
</evidence>
<dbReference type="OrthoDB" id="2969509at2"/>
<comment type="caution">
    <text evidence="3">The sequence shown here is derived from an EMBL/GenBank/DDBJ whole genome shotgun (WGS) entry which is preliminary data.</text>
</comment>
<evidence type="ECO:0000259" key="2">
    <source>
        <dbReference type="Pfam" id="PF07331"/>
    </source>
</evidence>
<keyword evidence="1" id="KW-1133">Transmembrane helix</keyword>
<proteinExistence type="predicted"/>
<protein>
    <submittedName>
        <fullName evidence="3">Putative tricarboxylic transport membrane protein</fullName>
    </submittedName>
</protein>
<keyword evidence="1" id="KW-0472">Membrane</keyword>
<gene>
    <name evidence="3" type="ORF">IQ19_01084</name>
</gene>
<feature type="transmembrane region" description="Helical" evidence="1">
    <location>
        <begin position="128"/>
        <end position="149"/>
    </location>
</feature>
<feature type="transmembrane region" description="Helical" evidence="1">
    <location>
        <begin position="38"/>
        <end position="59"/>
    </location>
</feature>
<evidence type="ECO:0000313" key="3">
    <source>
        <dbReference type="EMBL" id="TWH89834.1"/>
    </source>
</evidence>
<keyword evidence="4" id="KW-1185">Reference proteome</keyword>
<dbReference type="GeneID" id="65402337"/>
<keyword evidence="1" id="KW-0812">Transmembrane</keyword>
<name>A0A562K3M8_9BACI</name>